<dbReference type="AlphaFoldDB" id="A0A941DIH7"/>
<dbReference type="InterPro" id="IPR014710">
    <property type="entry name" value="RmlC-like_jellyroll"/>
</dbReference>
<evidence type="ECO:0000313" key="2">
    <source>
        <dbReference type="Proteomes" id="UP000680158"/>
    </source>
</evidence>
<dbReference type="Gene3D" id="2.60.120.10">
    <property type="entry name" value="Jelly Rolls"/>
    <property type="match status" value="1"/>
</dbReference>
<dbReference type="RefSeq" id="WP_212684150.1">
    <property type="nucleotide sequence ID" value="NZ_JAGSPM010000005.1"/>
</dbReference>
<sequence>MKHHLTHRRTRHLEAREELSSRDMQLLWRIESGSMRIDSIGEDGSLNFVRLAIAGDILGMEHVAGLNESLLIRALVPVRLAPLNVVETPQLMPLMLESLNKVHQRCREVVSMRTGAIEDRIKRLLRILSVVETNSNVSATCNLPSLGNIAEIVHSTPETVCRVLASLRKQQVIEKTTPSNIRSKGLDFHQHKIATHALAA</sequence>
<organism evidence="1 2">
    <name type="scientific">Undibacterium baiyunense</name>
    <dbReference type="NCBI Taxonomy" id="2828731"/>
    <lineage>
        <taxon>Bacteria</taxon>
        <taxon>Pseudomonadati</taxon>
        <taxon>Pseudomonadota</taxon>
        <taxon>Betaproteobacteria</taxon>
        <taxon>Burkholderiales</taxon>
        <taxon>Oxalobacteraceae</taxon>
        <taxon>Undibacterium</taxon>
    </lineage>
</organism>
<dbReference type="Proteomes" id="UP000680158">
    <property type="component" value="Unassembled WGS sequence"/>
</dbReference>
<dbReference type="EMBL" id="JAGSPM010000005">
    <property type="protein sequence ID" value="MBR7746847.1"/>
    <property type="molecule type" value="Genomic_DNA"/>
</dbReference>
<dbReference type="InterPro" id="IPR036390">
    <property type="entry name" value="WH_DNA-bd_sf"/>
</dbReference>
<evidence type="ECO:0000313" key="1">
    <source>
        <dbReference type="EMBL" id="MBR7746847.1"/>
    </source>
</evidence>
<reference evidence="1 2" key="1">
    <citation type="submission" date="2021-04" db="EMBL/GenBank/DDBJ databases">
        <title>novel species isolated from subtropical streams in China.</title>
        <authorList>
            <person name="Lu H."/>
        </authorList>
    </citation>
    <scope>NUCLEOTIDE SEQUENCE [LARGE SCALE GENOMIC DNA]</scope>
    <source>
        <strain evidence="1 2">BYS107W</strain>
    </source>
</reference>
<name>A0A941DIH7_9BURK</name>
<comment type="caution">
    <text evidence="1">The sequence shown here is derived from an EMBL/GenBank/DDBJ whole genome shotgun (WGS) entry which is preliminary data.</text>
</comment>
<protein>
    <submittedName>
        <fullName evidence="1">Crp/Fnr family transcriptional regulator</fullName>
    </submittedName>
</protein>
<proteinExistence type="predicted"/>
<dbReference type="SUPFAM" id="SSF46785">
    <property type="entry name" value="Winged helix' DNA-binding domain"/>
    <property type="match status" value="1"/>
</dbReference>
<accession>A0A941DIH7</accession>
<keyword evidence="2" id="KW-1185">Reference proteome</keyword>
<gene>
    <name evidence="1" type="ORF">KDM92_09665</name>
</gene>